<proteinExistence type="predicted"/>
<reference evidence="2 3" key="1">
    <citation type="submission" date="2015-09" db="EMBL/GenBank/DDBJ databases">
        <title>Sorangium comparison.</title>
        <authorList>
            <person name="Zaburannyi N."/>
            <person name="Bunk B."/>
            <person name="Overmann J."/>
            <person name="Mueller R."/>
        </authorList>
    </citation>
    <scope>NUCLEOTIDE SEQUENCE [LARGE SCALE GENOMIC DNA]</scope>
    <source>
        <strain evidence="2 3">So ce26</strain>
    </source>
</reference>
<organism evidence="2 3">
    <name type="scientific">Sorangium cellulosum</name>
    <name type="common">Polyangium cellulosum</name>
    <dbReference type="NCBI Taxonomy" id="56"/>
    <lineage>
        <taxon>Bacteria</taxon>
        <taxon>Pseudomonadati</taxon>
        <taxon>Myxococcota</taxon>
        <taxon>Polyangia</taxon>
        <taxon>Polyangiales</taxon>
        <taxon>Polyangiaceae</taxon>
        <taxon>Sorangium</taxon>
    </lineage>
</organism>
<dbReference type="SUPFAM" id="SSF50156">
    <property type="entry name" value="PDZ domain-like"/>
    <property type="match status" value="1"/>
</dbReference>
<dbReference type="InterPro" id="IPR036034">
    <property type="entry name" value="PDZ_sf"/>
</dbReference>
<dbReference type="Proteomes" id="UP000238348">
    <property type="component" value="Chromosome"/>
</dbReference>
<dbReference type="EMBL" id="CP012673">
    <property type="protein sequence ID" value="AUX39675.1"/>
    <property type="molecule type" value="Genomic_DNA"/>
</dbReference>
<dbReference type="Gene3D" id="2.30.42.10">
    <property type="match status" value="1"/>
</dbReference>
<protein>
    <submittedName>
        <fullName evidence="2">General secretion pathway protein GspC</fullName>
    </submittedName>
</protein>
<evidence type="ECO:0000256" key="1">
    <source>
        <dbReference type="SAM" id="MobiDB-lite"/>
    </source>
</evidence>
<sequence>MLLKRYLGVTLCLMIALAAYFQASGVGHLVASSVAALPSPLPPAHHVRPAAVRTAQDHVTSAALILSRNPFDSVTGPLDGDPAGLVMAEAPPESRDPYEDPACDDIRALLIAQADDAAWSFAAMAGSDGRTVLRRQGDEAFGKTIHHVGWDRVWLTAGGARCQAVMGRKPARGGAPGASPAPEPAPSGPARRPATSTVPPEIAAKIRKISDTEFRVERSAIAAILEQQSELMRSVRIAPEPGGIKLARIRSGSLLETLGLKTGDKLASINGFEVSDVSKALEAYARLTTANHVALTISRDGKPMTIDFHID</sequence>
<accession>A0A2L0EK43</accession>
<evidence type="ECO:0000313" key="3">
    <source>
        <dbReference type="Proteomes" id="UP000238348"/>
    </source>
</evidence>
<dbReference type="AlphaFoldDB" id="A0A2L0EK43"/>
<dbReference type="NCBIfam" id="NF041515">
    <property type="entry name" value="GspC_delta"/>
    <property type="match status" value="1"/>
</dbReference>
<name>A0A2L0EK43_SORCE</name>
<feature type="region of interest" description="Disordered" evidence="1">
    <location>
        <begin position="167"/>
        <end position="199"/>
    </location>
</feature>
<evidence type="ECO:0000313" key="2">
    <source>
        <dbReference type="EMBL" id="AUX39675.1"/>
    </source>
</evidence>
<gene>
    <name evidence="2" type="primary">gspC</name>
    <name evidence="2" type="ORF">SOCE26_010700</name>
</gene>